<dbReference type="AlphaFoldDB" id="A0A0E0EI28"/>
<keyword evidence="2" id="KW-1185">Reference proteome</keyword>
<dbReference type="Proteomes" id="UP000008021">
    <property type="component" value="Chromosome 8"/>
</dbReference>
<proteinExistence type="predicted"/>
<organism evidence="1">
    <name type="scientific">Oryza meridionalis</name>
    <dbReference type="NCBI Taxonomy" id="40149"/>
    <lineage>
        <taxon>Eukaryota</taxon>
        <taxon>Viridiplantae</taxon>
        <taxon>Streptophyta</taxon>
        <taxon>Embryophyta</taxon>
        <taxon>Tracheophyta</taxon>
        <taxon>Spermatophyta</taxon>
        <taxon>Magnoliopsida</taxon>
        <taxon>Liliopsida</taxon>
        <taxon>Poales</taxon>
        <taxon>Poaceae</taxon>
        <taxon>BOP clade</taxon>
        <taxon>Oryzoideae</taxon>
        <taxon>Oryzeae</taxon>
        <taxon>Oryzinae</taxon>
        <taxon>Oryza</taxon>
    </lineage>
</organism>
<dbReference type="Gramene" id="OMERI08G03380.3">
    <property type="protein sequence ID" value="OMERI08G03380.3"/>
    <property type="gene ID" value="OMERI08G03380"/>
</dbReference>
<protein>
    <submittedName>
        <fullName evidence="1">Uncharacterized protein</fullName>
    </submittedName>
</protein>
<reference evidence="1" key="2">
    <citation type="submission" date="2018-05" db="EMBL/GenBank/DDBJ databases">
        <title>OmerRS3 (Oryza meridionalis Reference Sequence Version 3).</title>
        <authorList>
            <person name="Zhang J."/>
            <person name="Kudrna D."/>
            <person name="Lee S."/>
            <person name="Talag J."/>
            <person name="Welchert J."/>
            <person name="Wing R.A."/>
        </authorList>
    </citation>
    <scope>NUCLEOTIDE SEQUENCE [LARGE SCALE GENOMIC DNA]</scope>
    <source>
        <strain evidence="1">cv. OR44</strain>
    </source>
</reference>
<sequence length="97" mass="10458">MSRLAVRFTAQKRWILLHPFDATMLGLRELLVVNVPPTWDVSAGARGAAHRHVRIVHLFTDIQAAAAQVPTSAMMALAREGVWGGATVGAMGVALSW</sequence>
<dbReference type="HOGENOM" id="CLU_2350301_0_0_1"/>
<name>A0A0E0EI28_9ORYZ</name>
<dbReference type="EnsemblPlants" id="OMERI08G03380.3">
    <property type="protein sequence ID" value="OMERI08G03380.3"/>
    <property type="gene ID" value="OMERI08G03380"/>
</dbReference>
<evidence type="ECO:0000313" key="2">
    <source>
        <dbReference type="Proteomes" id="UP000008021"/>
    </source>
</evidence>
<evidence type="ECO:0000313" key="1">
    <source>
        <dbReference type="EnsemblPlants" id="OMERI08G03380.3"/>
    </source>
</evidence>
<reference evidence="1" key="1">
    <citation type="submission" date="2015-04" db="UniProtKB">
        <authorList>
            <consortium name="EnsemblPlants"/>
        </authorList>
    </citation>
    <scope>IDENTIFICATION</scope>
</reference>
<accession>A0A0E0EI28</accession>